<sequence length="68" mass="7404">MASHRIGVFPASGGIGDFAAAAGATVRKADYDTNADLERPFEDIDTLFLISYASIEVEHRAEVRYLSQ</sequence>
<reference evidence="1" key="1">
    <citation type="journal article" date="2023" name="IMA Fungus">
        <title>Comparative genomic study of the Penicillium genus elucidates a diverse pangenome and 15 lateral gene transfer events.</title>
        <authorList>
            <person name="Petersen C."/>
            <person name="Sorensen T."/>
            <person name="Nielsen M.R."/>
            <person name="Sondergaard T.E."/>
            <person name="Sorensen J.L."/>
            <person name="Fitzpatrick D.A."/>
            <person name="Frisvad J.C."/>
            <person name="Nielsen K.L."/>
        </authorList>
    </citation>
    <scope>NUCLEOTIDE SEQUENCE</scope>
    <source>
        <strain evidence="1">IBT 15450</strain>
    </source>
</reference>
<evidence type="ECO:0000313" key="2">
    <source>
        <dbReference type="Proteomes" id="UP001219568"/>
    </source>
</evidence>
<accession>A0AAD6IJ93</accession>
<dbReference type="Proteomes" id="UP001219568">
    <property type="component" value="Unassembled WGS sequence"/>
</dbReference>
<reference evidence="1" key="2">
    <citation type="submission" date="2023-01" db="EMBL/GenBank/DDBJ databases">
        <authorList>
            <person name="Petersen C."/>
        </authorList>
    </citation>
    <scope>NUCLEOTIDE SEQUENCE</scope>
    <source>
        <strain evidence="1">IBT 15450</strain>
    </source>
</reference>
<organism evidence="1 2">
    <name type="scientific">Penicillium canescens</name>
    <dbReference type="NCBI Taxonomy" id="5083"/>
    <lineage>
        <taxon>Eukaryota</taxon>
        <taxon>Fungi</taxon>
        <taxon>Dikarya</taxon>
        <taxon>Ascomycota</taxon>
        <taxon>Pezizomycotina</taxon>
        <taxon>Eurotiomycetes</taxon>
        <taxon>Eurotiomycetidae</taxon>
        <taxon>Eurotiales</taxon>
        <taxon>Aspergillaceae</taxon>
        <taxon>Penicillium</taxon>
    </lineage>
</organism>
<dbReference type="AlphaFoldDB" id="A0AAD6IJ93"/>
<gene>
    <name evidence="1" type="ORF">N7460_002121</name>
</gene>
<keyword evidence="2" id="KW-1185">Reference proteome</keyword>
<name>A0AAD6IJ93_PENCN</name>
<dbReference type="EMBL" id="JAQJZL010000002">
    <property type="protein sequence ID" value="KAJ6051587.1"/>
    <property type="molecule type" value="Genomic_DNA"/>
</dbReference>
<protein>
    <submittedName>
        <fullName evidence="1">Uncharacterized protein</fullName>
    </submittedName>
</protein>
<proteinExistence type="predicted"/>
<evidence type="ECO:0000313" key="1">
    <source>
        <dbReference type="EMBL" id="KAJ6051587.1"/>
    </source>
</evidence>
<dbReference type="Gene3D" id="3.40.50.720">
    <property type="entry name" value="NAD(P)-binding Rossmann-like Domain"/>
    <property type="match status" value="1"/>
</dbReference>
<comment type="caution">
    <text evidence="1">The sequence shown here is derived from an EMBL/GenBank/DDBJ whole genome shotgun (WGS) entry which is preliminary data.</text>
</comment>